<sequence length="49" mass="5656">KKLMKFAKGGEIEKKNVPKIFTIENWVSSYACTFKQKATEQLAKDNIHL</sequence>
<organism evidence="1 2">
    <name type="scientific">Racocetra persica</name>
    <dbReference type="NCBI Taxonomy" id="160502"/>
    <lineage>
        <taxon>Eukaryota</taxon>
        <taxon>Fungi</taxon>
        <taxon>Fungi incertae sedis</taxon>
        <taxon>Mucoromycota</taxon>
        <taxon>Glomeromycotina</taxon>
        <taxon>Glomeromycetes</taxon>
        <taxon>Diversisporales</taxon>
        <taxon>Gigasporaceae</taxon>
        <taxon>Racocetra</taxon>
    </lineage>
</organism>
<reference evidence="1" key="1">
    <citation type="submission" date="2021-06" db="EMBL/GenBank/DDBJ databases">
        <authorList>
            <person name="Kallberg Y."/>
            <person name="Tangrot J."/>
            <person name="Rosling A."/>
        </authorList>
    </citation>
    <scope>NUCLEOTIDE SEQUENCE</scope>
    <source>
        <strain evidence="1">MA461A</strain>
    </source>
</reference>
<evidence type="ECO:0000313" key="1">
    <source>
        <dbReference type="EMBL" id="CAG8726209.1"/>
    </source>
</evidence>
<comment type="caution">
    <text evidence="1">The sequence shown here is derived from an EMBL/GenBank/DDBJ whole genome shotgun (WGS) entry which is preliminary data.</text>
</comment>
<accession>A0ACA9PXI5</accession>
<keyword evidence="2" id="KW-1185">Reference proteome</keyword>
<dbReference type="Proteomes" id="UP000789920">
    <property type="component" value="Unassembled WGS sequence"/>
</dbReference>
<name>A0ACA9PXI5_9GLOM</name>
<protein>
    <submittedName>
        <fullName evidence="1">895_t:CDS:1</fullName>
    </submittedName>
</protein>
<proteinExistence type="predicted"/>
<gene>
    <name evidence="1" type="ORF">RPERSI_LOCUS11714</name>
</gene>
<evidence type="ECO:0000313" key="2">
    <source>
        <dbReference type="Proteomes" id="UP000789920"/>
    </source>
</evidence>
<feature type="non-terminal residue" evidence="1">
    <location>
        <position position="1"/>
    </location>
</feature>
<dbReference type="EMBL" id="CAJVQC010024373">
    <property type="protein sequence ID" value="CAG8726209.1"/>
    <property type="molecule type" value="Genomic_DNA"/>
</dbReference>